<keyword evidence="4 5" id="KW-0472">Membrane</keyword>
<feature type="transmembrane region" description="Helical" evidence="5">
    <location>
        <begin position="239"/>
        <end position="265"/>
    </location>
</feature>
<feature type="transmembrane region" description="Helical" evidence="5">
    <location>
        <begin position="372"/>
        <end position="395"/>
    </location>
</feature>
<feature type="transmembrane region" description="Helical" evidence="5">
    <location>
        <begin position="285"/>
        <end position="306"/>
    </location>
</feature>
<feature type="transmembrane region" description="Helical" evidence="5">
    <location>
        <begin position="112"/>
        <end position="132"/>
    </location>
</feature>
<dbReference type="InterPro" id="IPR020846">
    <property type="entry name" value="MFS_dom"/>
</dbReference>
<feature type="transmembrane region" description="Helical" evidence="5">
    <location>
        <begin position="401"/>
        <end position="422"/>
    </location>
</feature>
<feature type="transmembrane region" description="Helical" evidence="5">
    <location>
        <begin position="337"/>
        <end position="360"/>
    </location>
</feature>
<dbReference type="PANTHER" id="PTHR23508">
    <property type="entry name" value="CARBOXYLIC ACID TRANSPORTER PROTEIN HOMOLOG"/>
    <property type="match status" value="1"/>
</dbReference>
<evidence type="ECO:0000256" key="1">
    <source>
        <dbReference type="ARBA" id="ARBA00004651"/>
    </source>
</evidence>
<sequence>MSASSAALAGPGSRKGLVVVALAFAAIVLDGYDLMVYGAMVPALLEHPTWELTPADVGLIGSYATFGMLVGALGVGALTDILGRRRIIIASIIWFSVATAATAMAPTPELFGLFRLIAGIGLGGVMPTAIALTVEYAPRGKQQFYNAMMFVGYSFGGVFAALAAMALLADHGFRVLLWLGAAPALILVPLVYRYLPESMSYLAGKGRTAEAQELAREYGVELEVRSSGGSKKAPGALRFLVTGGNLGPLALFSVASFSGLLLVYGLNTWLPQIMRSAGYPLGSSISFLLVLNLGAIVGSVAAAALADRMGSKFAVGLAFGAAALTLVALSLQPPAALLYVFVAVAGLGSIGTQILVNGYAAAFFPAWARGSAVGVTLGIGRIGAVVAPIMVGLIMESELGFRWNFYSFIIPAVLGLIVILAVPRRTAAARAAAAVEGEKVATSARHA</sequence>
<dbReference type="Proteomes" id="UP001499841">
    <property type="component" value="Unassembled WGS sequence"/>
</dbReference>
<evidence type="ECO:0000313" key="8">
    <source>
        <dbReference type="Proteomes" id="UP001499841"/>
    </source>
</evidence>
<dbReference type="Gene3D" id="1.20.1250.20">
    <property type="entry name" value="MFS general substrate transporter like domains"/>
    <property type="match status" value="1"/>
</dbReference>
<evidence type="ECO:0000256" key="3">
    <source>
        <dbReference type="ARBA" id="ARBA00022989"/>
    </source>
</evidence>
<dbReference type="InterPro" id="IPR011701">
    <property type="entry name" value="MFS"/>
</dbReference>
<keyword evidence="3 5" id="KW-1133">Transmembrane helix</keyword>
<evidence type="ECO:0000256" key="2">
    <source>
        <dbReference type="ARBA" id="ARBA00022692"/>
    </source>
</evidence>
<comment type="subcellular location">
    <subcellularLocation>
        <location evidence="1">Cell membrane</location>
        <topology evidence="1">Multi-pass membrane protein</topology>
    </subcellularLocation>
</comment>
<feature type="transmembrane region" description="Helical" evidence="5">
    <location>
        <begin position="313"/>
        <end position="331"/>
    </location>
</feature>
<dbReference type="RefSeq" id="WP_345040413.1">
    <property type="nucleotide sequence ID" value="NZ_BAABBA010000008.1"/>
</dbReference>
<accession>A0ABP8EUF0</accession>
<dbReference type="PROSITE" id="PS50850">
    <property type="entry name" value="MFS"/>
    <property type="match status" value="1"/>
</dbReference>
<keyword evidence="2 5" id="KW-0812">Transmembrane</keyword>
<feature type="transmembrane region" description="Helical" evidence="5">
    <location>
        <begin position="16"/>
        <end position="40"/>
    </location>
</feature>
<dbReference type="InterPro" id="IPR036259">
    <property type="entry name" value="MFS_trans_sf"/>
</dbReference>
<evidence type="ECO:0000313" key="7">
    <source>
        <dbReference type="EMBL" id="GAA4287579.1"/>
    </source>
</evidence>
<comment type="caution">
    <text evidence="7">The sequence shown here is derived from an EMBL/GenBank/DDBJ whole genome shotgun (WGS) entry which is preliminary data.</text>
</comment>
<proteinExistence type="predicted"/>
<gene>
    <name evidence="7" type="ORF">GCM10022262_19380</name>
</gene>
<evidence type="ECO:0000256" key="4">
    <source>
        <dbReference type="ARBA" id="ARBA00023136"/>
    </source>
</evidence>
<feature type="transmembrane region" description="Helical" evidence="5">
    <location>
        <begin position="87"/>
        <end position="106"/>
    </location>
</feature>
<dbReference type="SUPFAM" id="SSF103473">
    <property type="entry name" value="MFS general substrate transporter"/>
    <property type="match status" value="1"/>
</dbReference>
<keyword evidence="8" id="KW-1185">Reference proteome</keyword>
<reference evidence="8" key="1">
    <citation type="journal article" date="2019" name="Int. J. Syst. Evol. Microbiol.">
        <title>The Global Catalogue of Microorganisms (GCM) 10K type strain sequencing project: providing services to taxonomists for standard genome sequencing and annotation.</title>
        <authorList>
            <consortium name="The Broad Institute Genomics Platform"/>
            <consortium name="The Broad Institute Genome Sequencing Center for Infectious Disease"/>
            <person name="Wu L."/>
            <person name="Ma J."/>
        </authorList>
    </citation>
    <scope>NUCLEOTIDE SEQUENCE [LARGE SCALE GENOMIC DNA]</scope>
    <source>
        <strain evidence="8">JCM 17459</strain>
    </source>
</reference>
<dbReference type="PANTHER" id="PTHR23508:SF10">
    <property type="entry name" value="CARBOXYLIC ACID TRANSPORTER PROTEIN HOMOLOG"/>
    <property type="match status" value="1"/>
</dbReference>
<feature type="transmembrane region" description="Helical" evidence="5">
    <location>
        <begin position="144"/>
        <end position="169"/>
    </location>
</feature>
<dbReference type="Pfam" id="PF07690">
    <property type="entry name" value="MFS_1"/>
    <property type="match status" value="1"/>
</dbReference>
<name>A0ABP8EUF0_9MICO</name>
<organism evidence="7 8">
    <name type="scientific">Georgenia daeguensis</name>
    <dbReference type="NCBI Taxonomy" id="908355"/>
    <lineage>
        <taxon>Bacteria</taxon>
        <taxon>Bacillati</taxon>
        <taxon>Actinomycetota</taxon>
        <taxon>Actinomycetes</taxon>
        <taxon>Micrococcales</taxon>
        <taxon>Bogoriellaceae</taxon>
        <taxon>Georgenia</taxon>
    </lineage>
</organism>
<evidence type="ECO:0000259" key="6">
    <source>
        <dbReference type="PROSITE" id="PS50850"/>
    </source>
</evidence>
<evidence type="ECO:0000256" key="5">
    <source>
        <dbReference type="SAM" id="Phobius"/>
    </source>
</evidence>
<feature type="transmembrane region" description="Helical" evidence="5">
    <location>
        <begin position="175"/>
        <end position="195"/>
    </location>
</feature>
<protein>
    <submittedName>
        <fullName evidence="7">Aromatic acid/H+ symport family MFS transporter</fullName>
    </submittedName>
</protein>
<dbReference type="EMBL" id="BAABBA010000008">
    <property type="protein sequence ID" value="GAA4287579.1"/>
    <property type="molecule type" value="Genomic_DNA"/>
</dbReference>
<feature type="transmembrane region" description="Helical" evidence="5">
    <location>
        <begin position="60"/>
        <end position="78"/>
    </location>
</feature>
<feature type="domain" description="Major facilitator superfamily (MFS) profile" evidence="6">
    <location>
        <begin position="19"/>
        <end position="427"/>
    </location>
</feature>